<proteinExistence type="predicted"/>
<dbReference type="EMBL" id="PHIG01000011">
    <property type="protein sequence ID" value="PJK31086.1"/>
    <property type="molecule type" value="Genomic_DNA"/>
</dbReference>
<reference evidence="2 4" key="1">
    <citation type="submission" date="2017-11" db="EMBL/GenBank/DDBJ databases">
        <title>Draft genome sequence of Rhizobiales bacterium SY3-13.</title>
        <authorList>
            <person name="Sun C."/>
        </authorList>
    </citation>
    <scope>NUCLEOTIDE SEQUENCE [LARGE SCALE GENOMIC DNA]</scope>
    <source>
        <strain evidence="2 4">SY3-13</strain>
    </source>
</reference>
<dbReference type="EMBL" id="PHIG01000011">
    <property type="protein sequence ID" value="PJK31074.1"/>
    <property type="molecule type" value="Genomic_DNA"/>
</dbReference>
<feature type="non-terminal residue" evidence="2">
    <location>
        <position position="36"/>
    </location>
</feature>
<evidence type="ECO:0000313" key="4">
    <source>
        <dbReference type="Proteomes" id="UP000229498"/>
    </source>
</evidence>
<dbReference type="AlphaFoldDB" id="A0A2M9G5U6"/>
<evidence type="ECO:0000313" key="3">
    <source>
        <dbReference type="EMBL" id="PJK31086.1"/>
    </source>
</evidence>
<dbReference type="EMBL" id="PHIG01000037">
    <property type="protein sequence ID" value="PJK29118.1"/>
    <property type="molecule type" value="Genomic_DNA"/>
</dbReference>
<accession>A0A2M9G5U6</accession>
<comment type="caution">
    <text evidence="2">The sequence shown here is derived from an EMBL/GenBank/DDBJ whole genome shotgun (WGS) entry which is preliminary data.</text>
</comment>
<gene>
    <name evidence="2" type="ORF">CVT23_03420</name>
    <name evidence="3" type="ORF">CVT23_04220</name>
    <name evidence="1" type="ORF">CVT23_13490</name>
</gene>
<protein>
    <submittedName>
        <fullName evidence="2">IS630 family transposase</fullName>
    </submittedName>
</protein>
<keyword evidence="4" id="KW-1185">Reference proteome</keyword>
<organism evidence="2 4">
    <name type="scientific">Minwuia thermotolerans</name>
    <dbReference type="NCBI Taxonomy" id="2056226"/>
    <lineage>
        <taxon>Bacteria</taxon>
        <taxon>Pseudomonadati</taxon>
        <taxon>Pseudomonadota</taxon>
        <taxon>Alphaproteobacteria</taxon>
        <taxon>Minwuiales</taxon>
        <taxon>Minwuiaceae</taxon>
        <taxon>Minwuia</taxon>
    </lineage>
</organism>
<evidence type="ECO:0000313" key="1">
    <source>
        <dbReference type="EMBL" id="PJK29118.1"/>
    </source>
</evidence>
<dbReference type="Proteomes" id="UP000229498">
    <property type="component" value="Unassembled WGS sequence"/>
</dbReference>
<name>A0A2M9G5U6_9PROT</name>
<evidence type="ECO:0000313" key="2">
    <source>
        <dbReference type="EMBL" id="PJK31074.1"/>
    </source>
</evidence>
<sequence>MRTGISFEVSPDDRSRLEALVRDRNAPQNHVWRARI</sequence>